<dbReference type="RefSeq" id="WP_380162183.1">
    <property type="nucleotide sequence ID" value="NZ_JBHTNU010000001.1"/>
</dbReference>
<evidence type="ECO:0000256" key="7">
    <source>
        <dbReference type="ARBA" id="ARBA00023159"/>
    </source>
</evidence>
<dbReference type="PROSITE" id="PS50110">
    <property type="entry name" value="RESPONSE_REGULATORY"/>
    <property type="match status" value="1"/>
</dbReference>
<feature type="domain" description="Response regulatory" evidence="11">
    <location>
        <begin position="6"/>
        <end position="124"/>
    </location>
</feature>
<name>A0ABW4C698_9BACL</name>
<keyword evidence="13" id="KW-1185">Reference proteome</keyword>
<keyword evidence="2 9" id="KW-0963">Cytoplasm</keyword>
<keyword evidence="8 9" id="KW-0804">Transcription</keyword>
<organism evidence="12 13">
    <name type="scientific">Kroppenstedtia sanguinis</name>
    <dbReference type="NCBI Taxonomy" id="1380684"/>
    <lineage>
        <taxon>Bacteria</taxon>
        <taxon>Bacillati</taxon>
        <taxon>Bacillota</taxon>
        <taxon>Bacilli</taxon>
        <taxon>Bacillales</taxon>
        <taxon>Thermoactinomycetaceae</taxon>
        <taxon>Kroppenstedtia</taxon>
    </lineage>
</organism>
<keyword evidence="6 9" id="KW-0238">DNA-binding</keyword>
<keyword evidence="4 9" id="KW-0902">Two-component regulatory system</keyword>
<keyword evidence="5 9" id="KW-0805">Transcription regulation</keyword>
<comment type="caution">
    <text evidence="12">The sequence shown here is derived from an EMBL/GenBank/DDBJ whole genome shotgun (WGS) entry which is preliminary data.</text>
</comment>
<keyword evidence="7 9" id="KW-0010">Activator</keyword>
<dbReference type="SUPFAM" id="SSF52172">
    <property type="entry name" value="CheY-like"/>
    <property type="match status" value="1"/>
</dbReference>
<evidence type="ECO:0000313" key="13">
    <source>
        <dbReference type="Proteomes" id="UP001597282"/>
    </source>
</evidence>
<accession>A0ABW4C698</accession>
<dbReference type="Pfam" id="PF20714">
    <property type="entry name" value="HTH_64"/>
    <property type="match status" value="1"/>
</dbReference>
<evidence type="ECO:0000256" key="3">
    <source>
        <dbReference type="ARBA" id="ARBA00022553"/>
    </source>
</evidence>
<proteinExistence type="predicted"/>
<dbReference type="InterPro" id="IPR024187">
    <property type="entry name" value="Sig_transdc_resp-reg_cit/mal"/>
</dbReference>
<sequence>MAYPVTVMVIEDDFRISAIHRQFVEDLDGYTVIQEARTAKDAKAFLQSGGPLPDLILLDIYIPDVEGLDLFHYLRRQYPTISLIAVTAATESDTVQNAWVGGVFDYIIKPVDARRLKRSLLSFQEKQAFLAGRKKVHQKEIDYLIGTSFEEEERPPATKKRDLPKGIDPITLHEVIGLVRQTKEGITAVELSKQTGMGHTTARRYLEYLVSTRMLRPSLKYGTVGRPERQYLIRGTYEQNERNGD</sequence>
<dbReference type="Proteomes" id="UP001597282">
    <property type="component" value="Unassembled WGS sequence"/>
</dbReference>
<feature type="modified residue" description="4-aspartylphosphate" evidence="10">
    <location>
        <position position="59"/>
    </location>
</feature>
<evidence type="ECO:0000259" key="11">
    <source>
        <dbReference type="PROSITE" id="PS50110"/>
    </source>
</evidence>
<evidence type="ECO:0000256" key="9">
    <source>
        <dbReference type="PIRNR" id="PIRNR006171"/>
    </source>
</evidence>
<dbReference type="EMBL" id="JBHTNU010000001">
    <property type="protein sequence ID" value="MFD1425438.1"/>
    <property type="molecule type" value="Genomic_DNA"/>
</dbReference>
<evidence type="ECO:0000256" key="1">
    <source>
        <dbReference type="ARBA" id="ARBA00004496"/>
    </source>
</evidence>
<dbReference type="PANTHER" id="PTHR45526">
    <property type="entry name" value="TRANSCRIPTIONAL REGULATORY PROTEIN DPIA"/>
    <property type="match status" value="1"/>
</dbReference>
<dbReference type="InterPro" id="IPR001789">
    <property type="entry name" value="Sig_transdc_resp-reg_receiver"/>
</dbReference>
<dbReference type="PANTHER" id="PTHR45526:SF6">
    <property type="entry name" value="TRANSCRIPTIONAL REGULATORY PROTEIN CITT"/>
    <property type="match status" value="1"/>
</dbReference>
<evidence type="ECO:0000256" key="5">
    <source>
        <dbReference type="ARBA" id="ARBA00023015"/>
    </source>
</evidence>
<dbReference type="SMART" id="SM00448">
    <property type="entry name" value="REC"/>
    <property type="match status" value="1"/>
</dbReference>
<dbReference type="InterPro" id="IPR011006">
    <property type="entry name" value="CheY-like_superfamily"/>
</dbReference>
<dbReference type="InterPro" id="IPR051271">
    <property type="entry name" value="2C-system_Tx_regulators"/>
</dbReference>
<keyword evidence="3 10" id="KW-0597">Phosphoprotein</keyword>
<protein>
    <recommendedName>
        <fullName evidence="9">Transcriptional regulatory protein</fullName>
    </recommendedName>
</protein>
<dbReference type="InterPro" id="IPR048714">
    <property type="entry name" value="DpiA-like_HTH"/>
</dbReference>
<dbReference type="PIRSF" id="PIRSF006171">
    <property type="entry name" value="RR_citrat_malat"/>
    <property type="match status" value="1"/>
</dbReference>
<evidence type="ECO:0000256" key="2">
    <source>
        <dbReference type="ARBA" id="ARBA00022490"/>
    </source>
</evidence>
<reference evidence="13" key="1">
    <citation type="journal article" date="2019" name="Int. J. Syst. Evol. Microbiol.">
        <title>The Global Catalogue of Microorganisms (GCM) 10K type strain sequencing project: providing services to taxonomists for standard genome sequencing and annotation.</title>
        <authorList>
            <consortium name="The Broad Institute Genomics Platform"/>
            <consortium name="The Broad Institute Genome Sequencing Center for Infectious Disease"/>
            <person name="Wu L."/>
            <person name="Ma J."/>
        </authorList>
    </citation>
    <scope>NUCLEOTIDE SEQUENCE [LARGE SCALE GENOMIC DNA]</scope>
    <source>
        <strain evidence="13">S1</strain>
    </source>
</reference>
<comment type="subcellular location">
    <subcellularLocation>
        <location evidence="1 9">Cytoplasm</location>
    </subcellularLocation>
</comment>
<gene>
    <name evidence="12" type="ORF">ACFQ4Y_00620</name>
</gene>
<evidence type="ECO:0000256" key="8">
    <source>
        <dbReference type="ARBA" id="ARBA00023163"/>
    </source>
</evidence>
<evidence type="ECO:0000313" key="12">
    <source>
        <dbReference type="EMBL" id="MFD1425438.1"/>
    </source>
</evidence>
<evidence type="ECO:0000256" key="6">
    <source>
        <dbReference type="ARBA" id="ARBA00023125"/>
    </source>
</evidence>
<dbReference type="Gene3D" id="3.40.50.2300">
    <property type="match status" value="1"/>
</dbReference>
<dbReference type="Pfam" id="PF00072">
    <property type="entry name" value="Response_reg"/>
    <property type="match status" value="1"/>
</dbReference>
<evidence type="ECO:0000256" key="4">
    <source>
        <dbReference type="ARBA" id="ARBA00023012"/>
    </source>
</evidence>
<evidence type="ECO:0000256" key="10">
    <source>
        <dbReference type="PROSITE-ProRule" id="PRU00169"/>
    </source>
</evidence>